<dbReference type="Proteomes" id="UP000695000">
    <property type="component" value="Unplaced"/>
</dbReference>
<protein>
    <submittedName>
        <fullName evidence="3">Retinaldehyde-binding protein 1-like</fullName>
    </submittedName>
</protein>
<evidence type="ECO:0000313" key="2">
    <source>
        <dbReference type="Proteomes" id="UP000695000"/>
    </source>
</evidence>
<dbReference type="Gene3D" id="3.40.525.10">
    <property type="entry name" value="CRAL-TRIO lipid binding domain"/>
    <property type="match status" value="1"/>
</dbReference>
<dbReference type="GeneID" id="108557018"/>
<dbReference type="InterPro" id="IPR001251">
    <property type="entry name" value="CRAL-TRIO_dom"/>
</dbReference>
<keyword evidence="2" id="KW-1185">Reference proteome</keyword>
<dbReference type="PROSITE" id="PS50191">
    <property type="entry name" value="CRAL_TRIO"/>
    <property type="match status" value="1"/>
</dbReference>
<name>A0ABM1M2T4_NICVS</name>
<dbReference type="InterPro" id="IPR036865">
    <property type="entry name" value="CRAL-TRIO_dom_sf"/>
</dbReference>
<reference evidence="3" key="1">
    <citation type="submission" date="2025-08" db="UniProtKB">
        <authorList>
            <consortium name="RefSeq"/>
        </authorList>
    </citation>
    <scope>IDENTIFICATION</scope>
    <source>
        <tissue evidence="3">Whole Larva</tissue>
    </source>
</reference>
<organism evidence="2 3">
    <name type="scientific">Nicrophorus vespilloides</name>
    <name type="common">Boreal carrion beetle</name>
    <dbReference type="NCBI Taxonomy" id="110193"/>
    <lineage>
        <taxon>Eukaryota</taxon>
        <taxon>Metazoa</taxon>
        <taxon>Ecdysozoa</taxon>
        <taxon>Arthropoda</taxon>
        <taxon>Hexapoda</taxon>
        <taxon>Insecta</taxon>
        <taxon>Pterygota</taxon>
        <taxon>Neoptera</taxon>
        <taxon>Endopterygota</taxon>
        <taxon>Coleoptera</taxon>
        <taxon>Polyphaga</taxon>
        <taxon>Staphyliniformia</taxon>
        <taxon>Silphidae</taxon>
        <taxon>Nicrophorinae</taxon>
        <taxon>Nicrophorus</taxon>
    </lineage>
</organism>
<dbReference type="PANTHER" id="PTHR10174:SF222">
    <property type="entry name" value="GH10083P-RELATED"/>
    <property type="match status" value="1"/>
</dbReference>
<dbReference type="PANTHER" id="PTHR10174">
    <property type="entry name" value="ALPHA-TOCOPHEROL TRANSFER PROTEIN-RELATED"/>
    <property type="match status" value="1"/>
</dbReference>
<dbReference type="RefSeq" id="XP_017768884.1">
    <property type="nucleotide sequence ID" value="XM_017913395.1"/>
</dbReference>
<proteinExistence type="predicted"/>
<feature type="domain" description="CRAL-TRIO" evidence="1">
    <location>
        <begin position="95"/>
        <end position="254"/>
    </location>
</feature>
<evidence type="ECO:0000259" key="1">
    <source>
        <dbReference type="PROSITE" id="PS50191"/>
    </source>
</evidence>
<evidence type="ECO:0000313" key="3">
    <source>
        <dbReference type="RefSeq" id="XP_017768884.1"/>
    </source>
</evidence>
<dbReference type="SUPFAM" id="SSF52087">
    <property type="entry name" value="CRAL/TRIO domain"/>
    <property type="match status" value="1"/>
</dbReference>
<dbReference type="Pfam" id="PF00650">
    <property type="entry name" value="CRAL_TRIO"/>
    <property type="match status" value="1"/>
</dbReference>
<gene>
    <name evidence="3" type="primary">LOC108557018</name>
</gene>
<dbReference type="PRINTS" id="PR00180">
    <property type="entry name" value="CRETINALDHBP"/>
</dbReference>
<dbReference type="CDD" id="cd00170">
    <property type="entry name" value="SEC14"/>
    <property type="match status" value="1"/>
</dbReference>
<dbReference type="InterPro" id="IPR036273">
    <property type="entry name" value="CRAL/TRIO_N_dom_sf"/>
</dbReference>
<dbReference type="SUPFAM" id="SSF46938">
    <property type="entry name" value="CRAL/TRIO N-terminal domain"/>
    <property type="match status" value="1"/>
</dbReference>
<sequence>MSVDLQSKTSLCHYTEENVHKILEIHGKKLKDLEIDLETIKQWFKMQPHIPETPSDRLIVSYLIMNKFSIEKTKSRLEMNYSIRNVMPEFYCPLHPKILESYRYCKLIAMPKLTKDLRRLCIIKYEDEPSFDVTIIFSRVIMFFELLAMYDINNGDEYISDCRNVNLSIITKTKPTDFKKMVALFDKVYANRFSVIHTVNLSSVGVSVFNMIKSLMKPKLRERMLMHKDIESLKQYYSLDILPKDYGGSCKSLDETADEHNTFLKGHDEFIEMDKNSC</sequence>
<accession>A0ABM1M2T4</accession>